<feature type="compositionally biased region" description="Polar residues" evidence="5">
    <location>
        <begin position="234"/>
        <end position="246"/>
    </location>
</feature>
<evidence type="ECO:0000313" key="8">
    <source>
        <dbReference type="Proteomes" id="UP001057455"/>
    </source>
</evidence>
<dbReference type="SMART" id="SM00428">
    <property type="entry name" value="H3"/>
    <property type="match status" value="1"/>
</dbReference>
<comment type="subcellular location">
    <subcellularLocation>
        <location evidence="1">Nucleus</location>
    </subcellularLocation>
</comment>
<comment type="similarity">
    <text evidence="2">Belongs to the histone H3 family.</text>
</comment>
<accession>A0A9W5WVN8</accession>
<feature type="region of interest" description="Disordered" evidence="5">
    <location>
        <begin position="1"/>
        <end position="106"/>
    </location>
</feature>
<keyword evidence="8" id="KW-1185">Reference proteome</keyword>
<organism evidence="7 8">
    <name type="scientific">Babesia ovis</name>
    <dbReference type="NCBI Taxonomy" id="5869"/>
    <lineage>
        <taxon>Eukaryota</taxon>
        <taxon>Sar</taxon>
        <taxon>Alveolata</taxon>
        <taxon>Apicomplexa</taxon>
        <taxon>Aconoidasida</taxon>
        <taxon>Piroplasmida</taxon>
        <taxon>Babesiidae</taxon>
        <taxon>Babesia</taxon>
    </lineage>
</organism>
<feature type="compositionally biased region" description="Polar residues" evidence="5">
    <location>
        <begin position="53"/>
        <end position="65"/>
    </location>
</feature>
<dbReference type="PANTHER" id="PTHR45810">
    <property type="entry name" value="HISTONE H3.2"/>
    <property type="match status" value="1"/>
</dbReference>
<dbReference type="GO" id="GO:0000786">
    <property type="term" value="C:nucleosome"/>
    <property type="evidence" value="ECO:0007669"/>
    <property type="project" value="InterPro"/>
</dbReference>
<dbReference type="CDD" id="cd22911">
    <property type="entry name" value="HFD_H3"/>
    <property type="match status" value="1"/>
</dbReference>
<feature type="domain" description="Core Histone H2A/H2B/H3" evidence="6">
    <location>
        <begin position="378"/>
        <end position="463"/>
    </location>
</feature>
<evidence type="ECO:0000259" key="6">
    <source>
        <dbReference type="Pfam" id="PF00125"/>
    </source>
</evidence>
<dbReference type="Pfam" id="PF00125">
    <property type="entry name" value="Histone"/>
    <property type="match status" value="1"/>
</dbReference>
<proteinExistence type="inferred from homology"/>
<dbReference type="Proteomes" id="UP001057455">
    <property type="component" value="Unassembled WGS sequence"/>
</dbReference>
<keyword evidence="3" id="KW-0238">DNA-binding</keyword>
<feature type="region of interest" description="Disordered" evidence="5">
    <location>
        <begin position="154"/>
        <end position="174"/>
    </location>
</feature>
<evidence type="ECO:0000256" key="1">
    <source>
        <dbReference type="ARBA" id="ARBA00004123"/>
    </source>
</evidence>
<dbReference type="GO" id="GO:0003677">
    <property type="term" value="F:DNA binding"/>
    <property type="evidence" value="ECO:0007669"/>
    <property type="project" value="UniProtKB-KW"/>
</dbReference>
<dbReference type="AlphaFoldDB" id="A0A9W5WVN8"/>
<dbReference type="GO" id="GO:0005634">
    <property type="term" value="C:nucleus"/>
    <property type="evidence" value="ECO:0007669"/>
    <property type="project" value="UniProtKB-SubCell"/>
</dbReference>
<protein>
    <submittedName>
        <fullName evidence="7">Histone H3</fullName>
    </submittedName>
</protein>
<dbReference type="InterPro" id="IPR000164">
    <property type="entry name" value="Histone_H3/CENP-A"/>
</dbReference>
<feature type="region of interest" description="Disordered" evidence="5">
    <location>
        <begin position="120"/>
        <end position="139"/>
    </location>
</feature>
<name>A0A9W5WVN8_BABOV</name>
<feature type="compositionally biased region" description="Basic and acidic residues" evidence="5">
    <location>
        <begin position="123"/>
        <end position="137"/>
    </location>
</feature>
<dbReference type="GO" id="GO:0030527">
    <property type="term" value="F:structural constituent of chromatin"/>
    <property type="evidence" value="ECO:0007669"/>
    <property type="project" value="InterPro"/>
</dbReference>
<feature type="region of interest" description="Disordered" evidence="5">
    <location>
        <begin position="229"/>
        <end position="273"/>
    </location>
</feature>
<dbReference type="SUPFAM" id="SSF47113">
    <property type="entry name" value="Histone-fold"/>
    <property type="match status" value="1"/>
</dbReference>
<sequence length="478" mass="52611">MESKDNVDGYTTPDEGVENSGDSPAAGSRIPVVGTPLHNPFENEVFEVSSSSTRSTPLGDNSSPEMEQALSPRVASFTRSATSSSARSAEAYDAPMSPPSSRISHISNVSRSSRLLGTMAGSDTDHTGVDEASRDSEYQSYPRVSVVDRPIDLGSHASFGNLGSREVDVDSPVRRRTATPVSAVSRLSDTPITATGVSGEHFARSIPDSESRSSSIPVRESFAISLRDSEGRSRSISVNETESGSIPISERESRVTALGGSVSRHTPGKSRKVFPERDTEAAGLIAEARKAPMPKKAPIKPVVVLSPARIIAEFKRGSLTKQQAVESLIRYRMNKMLHKHSDRMYVDKDGDVRFVKGYDFGKSRDARGRVIKRNGLTRIEREILAYQKSTHLLIPRAVFARIVREIAQRWWRGPEPVKFTVEALSALQAATEDEITRLLEISTACSYHAKRVTLRIDDIRLARFCRGRQEYEFFNIKS</sequence>
<evidence type="ECO:0000256" key="5">
    <source>
        <dbReference type="SAM" id="MobiDB-lite"/>
    </source>
</evidence>
<comment type="caution">
    <text evidence="7">The sequence shown here is derived from an EMBL/GenBank/DDBJ whole genome shotgun (WGS) entry which is preliminary data.</text>
</comment>
<dbReference type="EMBL" id="BLIY01000017">
    <property type="protein sequence ID" value="GFE55153.1"/>
    <property type="molecule type" value="Genomic_DNA"/>
</dbReference>
<reference evidence="7" key="1">
    <citation type="submission" date="2019-12" db="EMBL/GenBank/DDBJ databases">
        <title>Genome sequence of Babesia ovis.</title>
        <authorList>
            <person name="Yamagishi J."/>
            <person name="Sevinc F."/>
            <person name="Xuan X."/>
        </authorList>
    </citation>
    <scope>NUCLEOTIDE SEQUENCE</scope>
    <source>
        <strain evidence="7">Selcuk</strain>
    </source>
</reference>
<feature type="compositionally biased region" description="Low complexity" evidence="5">
    <location>
        <begin position="75"/>
        <end position="89"/>
    </location>
</feature>
<evidence type="ECO:0000256" key="2">
    <source>
        <dbReference type="ARBA" id="ARBA00010343"/>
    </source>
</evidence>
<dbReference type="InterPro" id="IPR009072">
    <property type="entry name" value="Histone-fold"/>
</dbReference>
<gene>
    <name evidence="7" type="ORF">BaOVIS_025570</name>
</gene>
<keyword evidence="4" id="KW-0539">Nucleus</keyword>
<dbReference type="GO" id="GO:0046982">
    <property type="term" value="F:protein heterodimerization activity"/>
    <property type="evidence" value="ECO:0007669"/>
    <property type="project" value="InterPro"/>
</dbReference>
<evidence type="ECO:0000256" key="3">
    <source>
        <dbReference type="ARBA" id="ARBA00023125"/>
    </source>
</evidence>
<evidence type="ECO:0000313" key="7">
    <source>
        <dbReference type="EMBL" id="GFE55153.1"/>
    </source>
</evidence>
<evidence type="ECO:0000256" key="4">
    <source>
        <dbReference type="ARBA" id="ARBA00023242"/>
    </source>
</evidence>
<dbReference type="OrthoDB" id="420022at2759"/>
<dbReference type="Gene3D" id="1.10.20.10">
    <property type="entry name" value="Histone, subunit A"/>
    <property type="match status" value="1"/>
</dbReference>
<dbReference type="PANTHER" id="PTHR45810:SF1">
    <property type="entry name" value="HISTONE H3-LIKE CENTROMERIC PROTEIN A"/>
    <property type="match status" value="1"/>
</dbReference>
<dbReference type="InterPro" id="IPR007125">
    <property type="entry name" value="H2A/H2B/H3"/>
</dbReference>